<sequence>MYEMLLENNLHVLSIKVSSDIRKIGKLSARQLLNSQQKRNYGAFKQNNSKKMKELYEKEIKDDPRKKKTKKEEQNPTIQLIENVVNFMYSQEKYDTTDTFDKDEKQRKIMFLDHLEMMKNSLREAKAMVHAVTQTESIQQRWNTFMNAFIVFEYGQDVCEVLSKYIFQKTTYERWHVKTVHNAYPRFSETHGNICVADASLRFSSSENENGAEWILWYDDDDSNDHLLLDMESNCLSMKN</sequence>
<dbReference type="RefSeq" id="XP_044552910.1">
    <property type="nucleotide sequence ID" value="XM_044693112.1"/>
</dbReference>
<accession>A0AA88H0C1</accession>
<dbReference type="Proteomes" id="UP000816034">
    <property type="component" value="Unassembled WGS sequence"/>
</dbReference>
<comment type="caution">
    <text evidence="1">The sequence shown here is derived from an EMBL/GenBank/DDBJ whole genome shotgun (WGS) entry which is preliminary data.</text>
</comment>
<gene>
    <name evidence="1" type="ORF">C9374_000357</name>
</gene>
<evidence type="ECO:0000313" key="1">
    <source>
        <dbReference type="EMBL" id="KAG2388918.1"/>
    </source>
</evidence>
<evidence type="ECO:0000313" key="2">
    <source>
        <dbReference type="Proteomes" id="UP000816034"/>
    </source>
</evidence>
<keyword evidence="2" id="KW-1185">Reference proteome</keyword>
<dbReference type="GeneID" id="68092819"/>
<proteinExistence type="predicted"/>
<protein>
    <submittedName>
        <fullName evidence="1">Uncharacterized protein</fullName>
    </submittedName>
</protein>
<reference evidence="1 2" key="1">
    <citation type="journal article" date="2018" name="BMC Genomics">
        <title>The genome of Naegleria lovaniensis, the basis for a comparative approach to unravel pathogenicity factors of the human pathogenic amoeba N. fowleri.</title>
        <authorList>
            <person name="Liechti N."/>
            <person name="Schurch N."/>
            <person name="Bruggmann R."/>
            <person name="Wittwer M."/>
        </authorList>
    </citation>
    <scope>NUCLEOTIDE SEQUENCE [LARGE SCALE GENOMIC DNA]</scope>
    <source>
        <strain evidence="1 2">ATCC 30569</strain>
    </source>
</reference>
<name>A0AA88H0C1_NAELO</name>
<organism evidence="1 2">
    <name type="scientific">Naegleria lovaniensis</name>
    <name type="common">Amoeba</name>
    <dbReference type="NCBI Taxonomy" id="51637"/>
    <lineage>
        <taxon>Eukaryota</taxon>
        <taxon>Discoba</taxon>
        <taxon>Heterolobosea</taxon>
        <taxon>Tetramitia</taxon>
        <taxon>Eutetramitia</taxon>
        <taxon>Vahlkampfiidae</taxon>
        <taxon>Naegleria</taxon>
    </lineage>
</organism>
<dbReference type="EMBL" id="PYSW02000009">
    <property type="protein sequence ID" value="KAG2388918.1"/>
    <property type="molecule type" value="Genomic_DNA"/>
</dbReference>
<dbReference type="AlphaFoldDB" id="A0AA88H0C1"/>